<dbReference type="PANTHER" id="PTHR43196:SF2">
    <property type="entry name" value="PHOSPHOADENOSINE PHOSPHOSULFATE REDUCTASE"/>
    <property type="match status" value="1"/>
</dbReference>
<dbReference type="SUPFAM" id="SSF52402">
    <property type="entry name" value="Adenine nucleotide alpha hydrolases-like"/>
    <property type="match status" value="1"/>
</dbReference>
<dbReference type="InterPro" id="IPR017900">
    <property type="entry name" value="4Fe4S_Fe_S_CS"/>
</dbReference>
<dbReference type="Gene3D" id="3.40.50.620">
    <property type="entry name" value="HUPs"/>
    <property type="match status" value="1"/>
</dbReference>
<dbReference type="EMBL" id="CP003362">
    <property type="protein sequence ID" value="AGB48759.1"/>
    <property type="molecule type" value="Genomic_DNA"/>
</dbReference>
<dbReference type="PROSITE" id="PS00198">
    <property type="entry name" value="4FE4S_FER_1"/>
    <property type="match status" value="1"/>
</dbReference>
<protein>
    <submittedName>
        <fullName evidence="2">PAPS reductase/FAD synthetase family protein</fullName>
    </submittedName>
</protein>
<dbReference type="AlphaFoldDB" id="L0KXP2"/>
<dbReference type="InterPro" id="IPR002500">
    <property type="entry name" value="PAPS_reduct_dom"/>
</dbReference>
<dbReference type="OrthoDB" id="5817at2157"/>
<dbReference type="HOGENOM" id="CLU_026622_0_0_2"/>
<dbReference type="SUPFAM" id="SSF54862">
    <property type="entry name" value="4Fe-4S ferredoxins"/>
    <property type="match status" value="1"/>
</dbReference>
<dbReference type="Gene3D" id="3.30.70.20">
    <property type="match status" value="1"/>
</dbReference>
<gene>
    <name evidence="2" type="ordered locus">Metho_0492</name>
</gene>
<feature type="domain" description="4Fe-4S ferredoxin-type" evidence="1">
    <location>
        <begin position="603"/>
        <end position="635"/>
    </location>
</feature>
<dbReference type="PROSITE" id="PS50890">
    <property type="entry name" value="PUA"/>
    <property type="match status" value="1"/>
</dbReference>
<sequence length="671" mass="74719">MKPGNKKFILSGNSSARKPVSSHFKTRSPRSWKQHGADLQHHIFWCQHCNVPLLRSTCDICRSQGSHVGLAPPGDVRFCSPPEREVLSGLLLSAFGCDPIGQRIVLLNKTTGEDRTDEIIVDGLHFGVLRFDMKFLDYVLDLSVEGAKVLGEHTTNKTIVLRKASSHLSGKKVKAEQILSYTEDITKGDTVLIRCGNLIGFGVSLSDHAHLQSSQDAVLRVRKLDGNKVSLNRRIASMQDVIKANASHMEKISRDAANVVKGVVSRKEYKALPVHVSFSGGKDSLVVLDLTVNTLKSREIRAFFLNTGIEFPETVEFARNFCSSRGIDLKESAAGDAFWENLERFGPPAKDMRWCCKVCKLAPANRLIDESSSEGQVCLTVDGKRRYESFTRASISASEKNPFVPTQLNIFPIRDWRAIEVWLYIYGKKLEYNPLYDMGFERVGCYLCPASLSAEYQLFSRLHPDLHARWHSYLLKWASKKGFPESFVEHGFWRWKELPPKMLKLAEELEIRYDVPEVNGNFRVDSVSGVSPCTSGGFTVEANIGGVSLDDAADVLHIIGIIKAAENMGMLLIKADDATIKFFSSGNLLVTAGSRAKATEVFRQVVLQLMRVCMCTRCGICQGVCPVGAIEVDDMRGLYISDACIRCGNCIEPCVVLKYASRNLPWLRQNA</sequence>
<dbReference type="NCBIfam" id="NF010366">
    <property type="entry name" value="PRK13795.1-1"/>
    <property type="match status" value="1"/>
</dbReference>
<dbReference type="RefSeq" id="WP_015323928.1">
    <property type="nucleotide sequence ID" value="NC_019977.1"/>
</dbReference>
<dbReference type="Proteomes" id="UP000010866">
    <property type="component" value="Chromosome"/>
</dbReference>
<dbReference type="PROSITE" id="PS51379">
    <property type="entry name" value="4FE4S_FER_2"/>
    <property type="match status" value="1"/>
</dbReference>
<dbReference type="Pfam" id="PF13237">
    <property type="entry name" value="Fer4_10"/>
    <property type="match status" value="1"/>
</dbReference>
<dbReference type="GeneID" id="14407598"/>
<dbReference type="InterPro" id="IPR017896">
    <property type="entry name" value="4Fe4S_Fe-S-bd"/>
</dbReference>
<dbReference type="PANTHER" id="PTHR43196">
    <property type="entry name" value="SULFATE ADENYLYLTRANSFERASE SUBUNIT 2"/>
    <property type="match status" value="1"/>
</dbReference>
<dbReference type="InterPro" id="IPR014729">
    <property type="entry name" value="Rossmann-like_a/b/a_fold"/>
</dbReference>
<evidence type="ECO:0000313" key="2">
    <source>
        <dbReference type="EMBL" id="AGB48759.1"/>
    </source>
</evidence>
<accession>L0KXP2</accession>
<proteinExistence type="predicted"/>
<name>L0KXP2_METHD</name>
<dbReference type="KEGG" id="mhz:Metho_0492"/>
<reference evidence="3" key="1">
    <citation type="submission" date="2012-02" db="EMBL/GenBank/DDBJ databases">
        <title>Complete sequence of chromosome of Methanomethylovorans hollandica DSM 15978.</title>
        <authorList>
            <person name="Lucas S."/>
            <person name="Copeland A."/>
            <person name="Lapidus A."/>
            <person name="Glavina del Rio T."/>
            <person name="Dalin E."/>
            <person name="Tice H."/>
            <person name="Bruce D."/>
            <person name="Goodwin L."/>
            <person name="Pitluck S."/>
            <person name="Peters L."/>
            <person name="Mikhailova N."/>
            <person name="Held B."/>
            <person name="Kyrpides N."/>
            <person name="Mavromatis K."/>
            <person name="Ivanova N."/>
            <person name="Brettin T."/>
            <person name="Detter J.C."/>
            <person name="Han C."/>
            <person name="Larimer F."/>
            <person name="Land M."/>
            <person name="Hauser L."/>
            <person name="Markowitz V."/>
            <person name="Cheng J.-F."/>
            <person name="Hugenholtz P."/>
            <person name="Woyke T."/>
            <person name="Wu D."/>
            <person name="Spring S."/>
            <person name="Schroeder M."/>
            <person name="Brambilla E."/>
            <person name="Klenk H.-P."/>
            <person name="Eisen J.A."/>
        </authorList>
    </citation>
    <scope>NUCLEOTIDE SEQUENCE [LARGE SCALE GENOMIC DNA]</scope>
    <source>
        <strain evidence="3">DSM 15978 / NBRC 107637 / DMS1</strain>
    </source>
</reference>
<dbReference type="InterPro" id="IPR050128">
    <property type="entry name" value="Sulfate_adenylyltrnsfr_sub2"/>
</dbReference>
<evidence type="ECO:0000259" key="1">
    <source>
        <dbReference type="PROSITE" id="PS51379"/>
    </source>
</evidence>
<dbReference type="STRING" id="867904.Metho_0492"/>
<dbReference type="Pfam" id="PF01507">
    <property type="entry name" value="PAPS_reduct"/>
    <property type="match status" value="1"/>
</dbReference>
<dbReference type="GO" id="GO:0016491">
    <property type="term" value="F:oxidoreductase activity"/>
    <property type="evidence" value="ECO:0007669"/>
    <property type="project" value="UniProtKB-ARBA"/>
</dbReference>
<evidence type="ECO:0000313" key="3">
    <source>
        <dbReference type="Proteomes" id="UP000010866"/>
    </source>
</evidence>
<keyword evidence="3" id="KW-1185">Reference proteome</keyword>
<organism evidence="2 3">
    <name type="scientific">Methanomethylovorans hollandica (strain DSM 15978 / NBRC 107637 / DMS1)</name>
    <dbReference type="NCBI Taxonomy" id="867904"/>
    <lineage>
        <taxon>Archaea</taxon>
        <taxon>Methanobacteriati</taxon>
        <taxon>Methanobacteriota</taxon>
        <taxon>Stenosarchaea group</taxon>
        <taxon>Methanomicrobia</taxon>
        <taxon>Methanosarcinales</taxon>
        <taxon>Methanosarcinaceae</taxon>
        <taxon>Methanomethylovorans</taxon>
    </lineage>
</organism>
<dbReference type="CDD" id="cd23947">
    <property type="entry name" value="PAPS_reductase-like_YbdN"/>
    <property type="match status" value="1"/>
</dbReference>